<keyword evidence="15" id="KW-1185">Reference proteome</keyword>
<dbReference type="Gene3D" id="3.30.1360.200">
    <property type="match status" value="1"/>
</dbReference>
<dbReference type="eggNOG" id="COG0342">
    <property type="taxonomic scope" value="Bacteria"/>
</dbReference>
<comment type="subcellular location">
    <subcellularLocation>
        <location evidence="10">Cell inner membrane</location>
        <topology evidence="10">Multi-pass membrane protein</topology>
    </subcellularLocation>
    <subcellularLocation>
        <location evidence="1">Cell membrane</location>
        <topology evidence="1">Multi-pass membrane protein</topology>
    </subcellularLocation>
</comment>
<dbReference type="Pfam" id="PF22599">
    <property type="entry name" value="SecDF_P1_head"/>
    <property type="match status" value="1"/>
</dbReference>
<feature type="transmembrane region" description="Helical" evidence="10">
    <location>
        <begin position="494"/>
        <end position="518"/>
    </location>
</feature>
<feature type="transmembrane region" description="Helical" evidence="10">
    <location>
        <begin position="463"/>
        <end position="488"/>
    </location>
</feature>
<dbReference type="InterPro" id="IPR048631">
    <property type="entry name" value="SecD_1st"/>
</dbReference>
<evidence type="ECO:0000256" key="10">
    <source>
        <dbReference type="HAMAP-Rule" id="MF_01463"/>
    </source>
</evidence>
<dbReference type="OrthoDB" id="9805019at2"/>
<keyword evidence="7 10" id="KW-1133">Transmembrane helix</keyword>
<dbReference type="GO" id="GO:0065002">
    <property type="term" value="P:intracellular protein transmembrane transport"/>
    <property type="evidence" value="ECO:0007669"/>
    <property type="project" value="UniProtKB-UniRule"/>
</dbReference>
<organism evidence="14 15">
    <name type="scientific">Maridesulfovibrio salexigens (strain ATCC 14822 / DSM 2638 / NCIMB 8403 / VKM B-1763)</name>
    <name type="common">Desulfovibrio salexigens</name>
    <dbReference type="NCBI Taxonomy" id="526222"/>
    <lineage>
        <taxon>Bacteria</taxon>
        <taxon>Pseudomonadati</taxon>
        <taxon>Thermodesulfobacteriota</taxon>
        <taxon>Desulfovibrionia</taxon>
        <taxon>Desulfovibrionales</taxon>
        <taxon>Desulfovibrionaceae</taxon>
        <taxon>Maridesulfovibrio</taxon>
    </lineage>
</organism>
<dbReference type="InterPro" id="IPR048634">
    <property type="entry name" value="SecD_SecF_C"/>
</dbReference>
<evidence type="ECO:0000256" key="9">
    <source>
        <dbReference type="ARBA" id="ARBA00023136"/>
    </source>
</evidence>
<dbReference type="FunFam" id="1.20.1640.10:FF:000004">
    <property type="entry name" value="Protein translocase subunit SecD"/>
    <property type="match status" value="1"/>
</dbReference>
<keyword evidence="5 10" id="KW-0812">Transmembrane</keyword>
<dbReference type="GO" id="GO:0006605">
    <property type="term" value="P:protein targeting"/>
    <property type="evidence" value="ECO:0007669"/>
    <property type="project" value="UniProtKB-UniRule"/>
</dbReference>
<feature type="transmembrane region" description="Helical" evidence="10">
    <location>
        <begin position="423"/>
        <end position="442"/>
    </location>
</feature>
<evidence type="ECO:0000256" key="3">
    <source>
        <dbReference type="ARBA" id="ARBA00022475"/>
    </source>
</evidence>
<feature type="domain" description="Protein translocase subunit SecDF P1" evidence="12">
    <location>
        <begin position="155"/>
        <end position="214"/>
    </location>
</feature>
<keyword evidence="2 10" id="KW-0813">Transport</keyword>
<evidence type="ECO:0000256" key="1">
    <source>
        <dbReference type="ARBA" id="ARBA00004651"/>
    </source>
</evidence>
<sequence>MNGSLRWKIVLTLLVVVFGVSYLLPSLPAVQNSGMARFLPDDKISLGLDLKGGIHLTLGVDMDKAMDNNLARMGDDLKAVAREEGVIVLKPTVLKGERIEAVLLKEAQKDKLEKLVKDTFGNLTILSTAVKPDGKVTYVFAPTPEYKKYLTKLTMDQAIKTIRNRIDQFGVAEPDIRKQQGNRIQVQLPGMQDPERAIKIIGKTAHLEFKLVDDVADLEKAQKGIVAPGRELTVIMHRLPDGSYIEKPIVLKKDAMLTGEYITDAQTRFDQFNQPYVTLNFNSRGARIFERVTGENIKKRMAIVLDGKVYSAPTIQDKIAGGRASITGSYTTEEAHDLAIVLRAGSLPAPVKILEQRTVGPSLGQESIDKGISAAVVGSVLVLVFMLVYYGFAGIVADVVLVLNVVLILAGLAAFGATLTLPGIAGIILTIGMAVDANVIIFERIREELRRGLTAKAAIVEGYSRATLTILDANITTVIAAVILYQFGTGPVRGFAVTLTLGIITSMFTAIFVTRILFDLYTSKRAADAPLNI</sequence>
<dbReference type="FunFam" id="3.30.1360.200:FF:000002">
    <property type="entry name" value="Preprotein translocase subunit SecD"/>
    <property type="match status" value="1"/>
</dbReference>
<feature type="domain" description="SecDF P1 head subdomain" evidence="13">
    <location>
        <begin position="246"/>
        <end position="349"/>
    </location>
</feature>
<dbReference type="InterPro" id="IPR001036">
    <property type="entry name" value="Acrflvin-R"/>
</dbReference>
<evidence type="ECO:0000313" key="15">
    <source>
        <dbReference type="Proteomes" id="UP000002601"/>
    </source>
</evidence>
<evidence type="ECO:0000313" key="14">
    <source>
        <dbReference type="EMBL" id="ACS79698.1"/>
    </source>
</evidence>
<dbReference type="NCBIfam" id="TIGR01129">
    <property type="entry name" value="secD"/>
    <property type="match status" value="1"/>
</dbReference>
<dbReference type="Gene3D" id="3.30.70.3400">
    <property type="match status" value="2"/>
</dbReference>
<dbReference type="Pfam" id="PF07549">
    <property type="entry name" value="Sec_GG"/>
    <property type="match status" value="1"/>
</dbReference>
<evidence type="ECO:0000259" key="11">
    <source>
        <dbReference type="Pfam" id="PF02355"/>
    </source>
</evidence>
<keyword evidence="8 10" id="KW-0811">Translocation</keyword>
<dbReference type="HOGENOM" id="CLU_007894_4_3_7"/>
<dbReference type="PRINTS" id="PR00702">
    <property type="entry name" value="ACRIFLAVINRP"/>
</dbReference>
<evidence type="ECO:0000256" key="4">
    <source>
        <dbReference type="ARBA" id="ARBA00022519"/>
    </source>
</evidence>
<dbReference type="PANTHER" id="PTHR30081">
    <property type="entry name" value="PROTEIN-EXPORT MEMBRANE PROTEIN SEC"/>
    <property type="match status" value="1"/>
</dbReference>
<dbReference type="NCBIfam" id="TIGR00916">
    <property type="entry name" value="2A0604s01"/>
    <property type="match status" value="1"/>
</dbReference>
<feature type="transmembrane region" description="Helical" evidence="10">
    <location>
        <begin position="399"/>
        <end position="417"/>
    </location>
</feature>
<keyword evidence="9 10" id="KW-0472">Membrane</keyword>
<gene>
    <name evidence="10" type="primary">secD</name>
    <name evidence="14" type="ordered locus">Desal_1636</name>
</gene>
<dbReference type="RefSeq" id="WP_015851514.1">
    <property type="nucleotide sequence ID" value="NC_012881.1"/>
</dbReference>
<protein>
    <recommendedName>
        <fullName evidence="10">Protein translocase subunit SecD</fullName>
    </recommendedName>
</protein>
<keyword evidence="3 10" id="KW-1003">Cell membrane</keyword>
<accession>C6BSZ4</accession>
<reference evidence="14 15" key="1">
    <citation type="submission" date="2009-06" db="EMBL/GenBank/DDBJ databases">
        <title>Complete sequence of Desulfovibrio salexigens DSM 2638.</title>
        <authorList>
            <consortium name="US DOE Joint Genome Institute"/>
            <person name="Lucas S."/>
            <person name="Copeland A."/>
            <person name="Lapidus A."/>
            <person name="Glavina del Rio T."/>
            <person name="Tice H."/>
            <person name="Bruce D."/>
            <person name="Goodwin L."/>
            <person name="Pitluck S."/>
            <person name="Munk A.C."/>
            <person name="Brettin T."/>
            <person name="Detter J.C."/>
            <person name="Han C."/>
            <person name="Tapia R."/>
            <person name="Larimer F."/>
            <person name="Land M."/>
            <person name="Hauser L."/>
            <person name="Kyrpides N."/>
            <person name="Anderson I."/>
            <person name="Wall J.D."/>
            <person name="Arkin A.P."/>
            <person name="Dehal P."/>
            <person name="Chivian D."/>
            <person name="Giles B."/>
            <person name="Hazen T.C."/>
        </authorList>
    </citation>
    <scope>NUCLEOTIDE SEQUENCE [LARGE SCALE GENOMIC DNA]</scope>
    <source>
        <strain evidence="15">ATCC 14822 / DSM 2638 / NCIMB 8403 / VKM B-1763</strain>
    </source>
</reference>
<dbReference type="InterPro" id="IPR022813">
    <property type="entry name" value="SecD/SecF_arch_bac"/>
</dbReference>
<proteinExistence type="inferred from homology"/>
<dbReference type="SUPFAM" id="SSF82866">
    <property type="entry name" value="Multidrug efflux transporter AcrB transmembrane domain"/>
    <property type="match status" value="1"/>
</dbReference>
<dbReference type="Pfam" id="PF21760">
    <property type="entry name" value="SecD_1st"/>
    <property type="match status" value="1"/>
</dbReference>
<name>C6BSZ4_MARSD</name>
<feature type="domain" description="Protein export membrane protein SecD/SecF C-terminal" evidence="11">
    <location>
        <begin position="352"/>
        <end position="518"/>
    </location>
</feature>
<evidence type="ECO:0000256" key="5">
    <source>
        <dbReference type="ARBA" id="ARBA00022692"/>
    </source>
</evidence>
<keyword evidence="4 10" id="KW-0997">Cell inner membrane</keyword>
<comment type="caution">
    <text evidence="10">Lacks conserved residue(s) required for the propagation of feature annotation.</text>
</comment>
<evidence type="ECO:0000256" key="6">
    <source>
        <dbReference type="ARBA" id="ARBA00022927"/>
    </source>
</evidence>
<dbReference type="PANTHER" id="PTHR30081:SF1">
    <property type="entry name" value="PROTEIN TRANSLOCASE SUBUNIT SECD"/>
    <property type="match status" value="1"/>
</dbReference>
<comment type="subunit">
    <text evidence="10">Forms a complex with SecF. Part of the essential Sec protein translocation apparatus which comprises SecA, SecYEG and auxiliary proteins SecDF. Other proteins may also be involved.</text>
</comment>
<dbReference type="Pfam" id="PF02355">
    <property type="entry name" value="SecD_SecF_C"/>
    <property type="match status" value="1"/>
</dbReference>
<dbReference type="GO" id="GO:0005886">
    <property type="term" value="C:plasma membrane"/>
    <property type="evidence" value="ECO:0007669"/>
    <property type="project" value="UniProtKB-SubCell"/>
</dbReference>
<dbReference type="HAMAP" id="MF_01463_B">
    <property type="entry name" value="SecD_B"/>
    <property type="match status" value="1"/>
</dbReference>
<dbReference type="KEGG" id="dsa:Desal_1636"/>
<dbReference type="GO" id="GO:0043952">
    <property type="term" value="P:protein transport by the Sec complex"/>
    <property type="evidence" value="ECO:0007669"/>
    <property type="project" value="UniProtKB-UniRule"/>
</dbReference>
<evidence type="ECO:0000256" key="7">
    <source>
        <dbReference type="ARBA" id="ARBA00022989"/>
    </source>
</evidence>
<dbReference type="STRING" id="526222.Desal_1636"/>
<evidence type="ECO:0000256" key="2">
    <source>
        <dbReference type="ARBA" id="ARBA00022448"/>
    </source>
</evidence>
<evidence type="ECO:0000256" key="8">
    <source>
        <dbReference type="ARBA" id="ARBA00023010"/>
    </source>
</evidence>
<evidence type="ECO:0000259" key="13">
    <source>
        <dbReference type="Pfam" id="PF22599"/>
    </source>
</evidence>
<comment type="function">
    <text evidence="10">Part of the Sec protein translocase complex. Interacts with the SecYEG preprotein conducting channel. SecDF uses the proton motive force (PMF) to complete protein translocation after the ATP-dependent function of SecA.</text>
</comment>
<dbReference type="Gene3D" id="1.20.1640.10">
    <property type="entry name" value="Multidrug efflux transporter AcrB transmembrane domain"/>
    <property type="match status" value="1"/>
</dbReference>
<comment type="similarity">
    <text evidence="10">Belongs to the SecD/SecF family. SecD subfamily.</text>
</comment>
<feature type="transmembrane region" description="Helical" evidence="10">
    <location>
        <begin position="371"/>
        <end position="392"/>
    </location>
</feature>
<dbReference type="AlphaFoldDB" id="C6BSZ4"/>
<dbReference type="InterPro" id="IPR055344">
    <property type="entry name" value="SecD_SecF_C_bact"/>
</dbReference>
<keyword evidence="6 10" id="KW-0653">Protein transport</keyword>
<evidence type="ECO:0000259" key="12">
    <source>
        <dbReference type="Pfam" id="PF21760"/>
    </source>
</evidence>
<dbReference type="InterPro" id="IPR005791">
    <property type="entry name" value="SecD"/>
</dbReference>
<dbReference type="InterPro" id="IPR054384">
    <property type="entry name" value="SecDF_P1_head"/>
</dbReference>
<dbReference type="GO" id="GO:0015450">
    <property type="term" value="F:protein-transporting ATPase activity"/>
    <property type="evidence" value="ECO:0007669"/>
    <property type="project" value="InterPro"/>
</dbReference>
<dbReference type="Proteomes" id="UP000002601">
    <property type="component" value="Chromosome"/>
</dbReference>
<dbReference type="EMBL" id="CP001649">
    <property type="protein sequence ID" value="ACS79698.1"/>
    <property type="molecule type" value="Genomic_DNA"/>
</dbReference>
<dbReference type="InterPro" id="IPR022646">
    <property type="entry name" value="SecD/SecF_CS"/>
</dbReference>